<feature type="binding site" evidence="9">
    <location>
        <begin position="11"/>
        <end position="19"/>
    </location>
    <ligand>
        <name>ATP</name>
        <dbReference type="ChEBI" id="CHEBI:30616"/>
    </ligand>
</feature>
<dbReference type="HAMAP" id="MF_00005">
    <property type="entry name" value="Arg_succ_synth_type1"/>
    <property type="match status" value="1"/>
</dbReference>
<dbReference type="GO" id="GO:0005524">
    <property type="term" value="F:ATP binding"/>
    <property type="evidence" value="ECO:0007669"/>
    <property type="project" value="UniProtKB-UniRule"/>
</dbReference>
<feature type="binding site" evidence="9">
    <location>
        <position position="129"/>
    </location>
    <ligand>
        <name>L-citrulline</name>
        <dbReference type="ChEBI" id="CHEBI:57743"/>
    </ligand>
</feature>
<name>A0A7C0U1Z6_DESA2</name>
<evidence type="ECO:0000259" key="10">
    <source>
        <dbReference type="Pfam" id="PF00764"/>
    </source>
</evidence>
<dbReference type="FunFam" id="3.90.1260.10:FF:000007">
    <property type="entry name" value="Argininosuccinate synthase"/>
    <property type="match status" value="1"/>
</dbReference>
<dbReference type="SUPFAM" id="SSF52402">
    <property type="entry name" value="Adenine nucleotide alpha hydrolases-like"/>
    <property type="match status" value="1"/>
</dbReference>
<dbReference type="EMBL" id="DRBS01000117">
    <property type="protein sequence ID" value="HDD43814.1"/>
    <property type="molecule type" value="Genomic_DNA"/>
</dbReference>
<dbReference type="GO" id="GO:0006526">
    <property type="term" value="P:L-arginine biosynthetic process"/>
    <property type="evidence" value="ECO:0007669"/>
    <property type="project" value="UniProtKB-UniRule"/>
</dbReference>
<dbReference type="InterPro" id="IPR014729">
    <property type="entry name" value="Rossmann-like_a/b/a_fold"/>
</dbReference>
<dbReference type="CDD" id="cd01999">
    <property type="entry name" value="ASS"/>
    <property type="match status" value="1"/>
</dbReference>
<feature type="domain" description="Arginosuccinate synthase C-terminal" evidence="11">
    <location>
        <begin position="177"/>
        <end position="395"/>
    </location>
</feature>
<dbReference type="PANTHER" id="PTHR11587">
    <property type="entry name" value="ARGININOSUCCINATE SYNTHASE"/>
    <property type="match status" value="1"/>
</dbReference>
<feature type="binding site" evidence="9">
    <location>
        <position position="119"/>
    </location>
    <ligand>
        <name>ATP</name>
        <dbReference type="ChEBI" id="CHEBI:30616"/>
    </ligand>
</feature>
<feature type="domain" description="Arginosuccinate synthase-like N-terminal" evidence="10">
    <location>
        <begin position="7"/>
        <end position="168"/>
    </location>
</feature>
<evidence type="ECO:0000256" key="1">
    <source>
        <dbReference type="ARBA" id="ARBA00004967"/>
    </source>
</evidence>
<evidence type="ECO:0000256" key="6">
    <source>
        <dbReference type="ARBA" id="ARBA00022605"/>
    </source>
</evidence>
<dbReference type="PROSITE" id="PS00565">
    <property type="entry name" value="ARGININOSUCCIN_SYN_2"/>
    <property type="match status" value="1"/>
</dbReference>
<keyword evidence="5 9" id="KW-0436">Ligase</keyword>
<keyword evidence="7 9" id="KW-0547">Nucleotide-binding</keyword>
<dbReference type="InterPro" id="IPR018223">
    <property type="entry name" value="Arginosuc_synth_CS"/>
</dbReference>
<feature type="binding site" evidence="9">
    <location>
        <position position="94"/>
    </location>
    <ligand>
        <name>L-citrulline</name>
        <dbReference type="ChEBI" id="CHEBI:57743"/>
    </ligand>
</feature>
<evidence type="ECO:0000256" key="3">
    <source>
        <dbReference type="ARBA" id="ARBA00012286"/>
    </source>
</evidence>
<dbReference type="FunFam" id="3.40.50.620:FF:000019">
    <property type="entry name" value="Argininosuccinate synthase"/>
    <property type="match status" value="1"/>
</dbReference>
<dbReference type="AlphaFoldDB" id="A0A7C0U1Z6"/>
<evidence type="ECO:0000313" key="12">
    <source>
        <dbReference type="EMBL" id="HDD43814.1"/>
    </source>
</evidence>
<dbReference type="InterPro" id="IPR001518">
    <property type="entry name" value="Arginosuc_synth"/>
</dbReference>
<dbReference type="SUPFAM" id="SSF69864">
    <property type="entry name" value="Argininosuccinate synthetase, C-terminal domain"/>
    <property type="match status" value="1"/>
</dbReference>
<comment type="catalytic activity">
    <reaction evidence="9">
        <text>L-citrulline + L-aspartate + ATP = 2-(N(omega)-L-arginino)succinate + AMP + diphosphate + H(+)</text>
        <dbReference type="Rhea" id="RHEA:10932"/>
        <dbReference type="ChEBI" id="CHEBI:15378"/>
        <dbReference type="ChEBI" id="CHEBI:29991"/>
        <dbReference type="ChEBI" id="CHEBI:30616"/>
        <dbReference type="ChEBI" id="CHEBI:33019"/>
        <dbReference type="ChEBI" id="CHEBI:57472"/>
        <dbReference type="ChEBI" id="CHEBI:57743"/>
        <dbReference type="ChEBI" id="CHEBI:456215"/>
        <dbReference type="EC" id="6.3.4.5"/>
    </reaction>
</comment>
<feature type="binding site" evidence="9">
    <location>
        <position position="125"/>
    </location>
    <ligand>
        <name>L-citrulline</name>
        <dbReference type="ChEBI" id="CHEBI:57743"/>
    </ligand>
</feature>
<dbReference type="InterPro" id="IPR024074">
    <property type="entry name" value="AS_cat/multimer_dom_body"/>
</dbReference>
<dbReference type="InterPro" id="IPR048267">
    <property type="entry name" value="Arginosuc_syn_N"/>
</dbReference>
<comment type="subcellular location">
    <subcellularLocation>
        <location evidence="9">Cytoplasm</location>
    </subcellularLocation>
</comment>
<comment type="caution">
    <text evidence="12">The sequence shown here is derived from an EMBL/GenBank/DDBJ whole genome shotgun (WGS) entry which is preliminary data.</text>
</comment>
<dbReference type="UniPathway" id="UPA00068">
    <property type="reaction ID" value="UER00113"/>
</dbReference>
<sequence>MKKEIGKIVLAYSGGLDTSVILKWLKEKYECEVIAFVADVGQEEELEGLEEKAKATGADKFYLVDLKEEFVRDFVFPAFRANAVYEAGYLLGTSLARPVIAKKQVEIALEERADAVAHGATGKGNDQVRFELTYMALAPHLKIIAPWREWNFKGRSDLITYAQKKGIPVEVTLEKPYSIDRNLLHISYEGGILEDPWKDPPQDMFKLTIAPEKAPDEPEEITIRFEKGNPVAINDEELSPANLLSYLNKIGGRHGIGRLDIVENRFVGIKSRGVYETPGGTILRIAHRALETITMDREVMHLRDSLIPRYAELIYYGFWFSPEREVLQTFMDKSQENVTGEVRLKLYKGQCIVVGRRSPYSLYSPELATFEAGTGYTPKDAEGFIRLHGLRLRMWHQRGKR</sequence>
<feature type="binding site" evidence="9">
    <location>
        <position position="263"/>
    </location>
    <ligand>
        <name>L-citrulline</name>
        <dbReference type="ChEBI" id="CHEBI:57743"/>
    </ligand>
</feature>
<dbReference type="NCBIfam" id="TIGR00032">
    <property type="entry name" value="argG"/>
    <property type="match status" value="1"/>
</dbReference>
<dbReference type="GO" id="GO:0004055">
    <property type="term" value="F:argininosuccinate synthase activity"/>
    <property type="evidence" value="ECO:0007669"/>
    <property type="project" value="UniProtKB-UniRule"/>
</dbReference>
<keyword evidence="6 9" id="KW-0028">Amino-acid biosynthesis</keyword>
<feature type="binding site" evidence="9">
    <location>
        <position position="125"/>
    </location>
    <ligand>
        <name>L-aspartate</name>
        <dbReference type="ChEBI" id="CHEBI:29991"/>
    </ligand>
</feature>
<accession>A0A7C0U1Z6</accession>
<feature type="binding site" evidence="9">
    <location>
        <position position="187"/>
    </location>
    <ligand>
        <name>L-citrulline</name>
        <dbReference type="ChEBI" id="CHEBI:57743"/>
    </ligand>
</feature>
<dbReference type="Gene3D" id="3.40.50.620">
    <property type="entry name" value="HUPs"/>
    <property type="match status" value="1"/>
</dbReference>
<reference evidence="12" key="1">
    <citation type="journal article" date="2020" name="mSystems">
        <title>Genome- and Community-Level Interaction Insights into Carbon Utilization and Element Cycling Functions of Hydrothermarchaeota in Hydrothermal Sediment.</title>
        <authorList>
            <person name="Zhou Z."/>
            <person name="Liu Y."/>
            <person name="Xu W."/>
            <person name="Pan J."/>
            <person name="Luo Z.H."/>
            <person name="Li M."/>
        </authorList>
    </citation>
    <scope>NUCLEOTIDE SEQUENCE [LARGE SCALE GENOMIC DNA]</scope>
    <source>
        <strain evidence="12">HyVt-233</strain>
    </source>
</reference>
<dbReference type="Proteomes" id="UP000886289">
    <property type="component" value="Unassembled WGS sequence"/>
</dbReference>
<feature type="binding site" evidence="9">
    <location>
        <position position="89"/>
    </location>
    <ligand>
        <name>L-citrulline</name>
        <dbReference type="ChEBI" id="CHEBI:57743"/>
    </ligand>
</feature>
<evidence type="ECO:0000256" key="5">
    <source>
        <dbReference type="ARBA" id="ARBA00022598"/>
    </source>
</evidence>
<dbReference type="GO" id="GO:0005737">
    <property type="term" value="C:cytoplasm"/>
    <property type="evidence" value="ECO:0007669"/>
    <property type="project" value="UniProtKB-SubCell"/>
</dbReference>
<evidence type="ECO:0000256" key="8">
    <source>
        <dbReference type="ARBA" id="ARBA00022840"/>
    </source>
</evidence>
<dbReference type="Gene3D" id="3.90.1260.10">
    <property type="entry name" value="Argininosuccinate synthetase, chain A, domain 2"/>
    <property type="match status" value="1"/>
</dbReference>
<keyword evidence="8 9" id="KW-0067">ATP-binding</keyword>
<dbReference type="GO" id="GO:0000053">
    <property type="term" value="P:argininosuccinate metabolic process"/>
    <property type="evidence" value="ECO:0007669"/>
    <property type="project" value="TreeGrafter"/>
</dbReference>
<dbReference type="InterPro" id="IPR023434">
    <property type="entry name" value="Arginosuc_synth_type_1_subfam"/>
</dbReference>
<feature type="binding site" evidence="9">
    <location>
        <position position="178"/>
    </location>
    <ligand>
        <name>L-citrulline</name>
        <dbReference type="ChEBI" id="CHEBI:57743"/>
    </ligand>
</feature>
<keyword evidence="9" id="KW-0963">Cytoplasm</keyword>
<evidence type="ECO:0000256" key="2">
    <source>
        <dbReference type="ARBA" id="ARBA00011881"/>
    </source>
</evidence>
<dbReference type="GO" id="GO:0000050">
    <property type="term" value="P:urea cycle"/>
    <property type="evidence" value="ECO:0007669"/>
    <property type="project" value="TreeGrafter"/>
</dbReference>
<gene>
    <name evidence="9" type="primary">argG</name>
    <name evidence="12" type="ORF">ENG63_02995</name>
</gene>
<evidence type="ECO:0000259" key="11">
    <source>
        <dbReference type="Pfam" id="PF20979"/>
    </source>
</evidence>
<evidence type="ECO:0000256" key="4">
    <source>
        <dbReference type="ARBA" id="ARBA00022571"/>
    </source>
</evidence>
<dbReference type="InterPro" id="IPR048268">
    <property type="entry name" value="Arginosuc_syn_C"/>
</dbReference>
<dbReference type="Pfam" id="PF20979">
    <property type="entry name" value="Arginosuc_syn_C"/>
    <property type="match status" value="1"/>
</dbReference>
<dbReference type="PANTHER" id="PTHR11587:SF2">
    <property type="entry name" value="ARGININOSUCCINATE SYNTHASE"/>
    <property type="match status" value="1"/>
</dbReference>
<protein>
    <recommendedName>
        <fullName evidence="3 9">Argininosuccinate synthase</fullName>
        <ecNumber evidence="3 9">6.3.4.5</ecNumber>
    </recommendedName>
    <alternativeName>
        <fullName evidence="9">Citrulline--aspartate ligase</fullName>
    </alternativeName>
</protein>
<dbReference type="EC" id="6.3.4.5" evidence="3 9"/>
<dbReference type="Pfam" id="PF00764">
    <property type="entry name" value="Arginosuc_synth"/>
    <property type="match status" value="1"/>
</dbReference>
<comment type="similarity">
    <text evidence="9">Belongs to the argininosuccinate synthase family. Type 1 subfamily.</text>
</comment>
<feature type="binding site" evidence="9">
    <location>
        <position position="121"/>
    </location>
    <ligand>
        <name>L-aspartate</name>
        <dbReference type="ChEBI" id="CHEBI:29991"/>
    </ligand>
</feature>
<comment type="subunit">
    <text evidence="2 9">Homotetramer.</text>
</comment>
<evidence type="ECO:0000256" key="7">
    <source>
        <dbReference type="ARBA" id="ARBA00022741"/>
    </source>
</evidence>
<keyword evidence="4 9" id="KW-0055">Arginine biosynthesis</keyword>
<dbReference type="PROSITE" id="PS00564">
    <property type="entry name" value="ARGININOSUCCIN_SYN_1"/>
    <property type="match status" value="1"/>
</dbReference>
<comment type="pathway">
    <text evidence="1 9">Amino-acid biosynthesis; L-arginine biosynthesis; L-arginine from L-ornithine and carbamoyl phosphate: step 2/3.</text>
</comment>
<organism evidence="12">
    <name type="scientific">Desulfofervidus auxilii</name>
    <dbReference type="NCBI Taxonomy" id="1621989"/>
    <lineage>
        <taxon>Bacteria</taxon>
        <taxon>Pseudomonadati</taxon>
        <taxon>Thermodesulfobacteriota</taxon>
        <taxon>Candidatus Desulfofervidia</taxon>
        <taxon>Candidatus Desulfofervidales</taxon>
        <taxon>Candidatus Desulfofervidaceae</taxon>
        <taxon>Candidatus Desulfofervidus</taxon>
    </lineage>
</organism>
<feature type="binding site" evidence="9">
    <location>
        <position position="275"/>
    </location>
    <ligand>
        <name>L-citrulline</name>
        <dbReference type="ChEBI" id="CHEBI:57743"/>
    </ligand>
</feature>
<feature type="binding site" evidence="9">
    <location>
        <position position="38"/>
    </location>
    <ligand>
        <name>ATP</name>
        <dbReference type="ChEBI" id="CHEBI:30616"/>
    </ligand>
</feature>
<feature type="binding site" evidence="9">
    <location>
        <position position="126"/>
    </location>
    <ligand>
        <name>L-aspartate</name>
        <dbReference type="ChEBI" id="CHEBI:29991"/>
    </ligand>
</feature>
<dbReference type="NCBIfam" id="NF001770">
    <property type="entry name" value="PRK00509.1"/>
    <property type="match status" value="1"/>
</dbReference>
<proteinExistence type="inferred from homology"/>
<evidence type="ECO:0000256" key="9">
    <source>
        <dbReference type="HAMAP-Rule" id="MF_00005"/>
    </source>
</evidence>